<evidence type="ECO:0000313" key="3">
    <source>
        <dbReference type="Proteomes" id="UP000324324"/>
    </source>
</evidence>
<proteinExistence type="predicted"/>
<keyword evidence="1" id="KW-1133">Transmembrane helix</keyword>
<keyword evidence="3" id="KW-1185">Reference proteome</keyword>
<keyword evidence="1" id="KW-0812">Transmembrane</keyword>
<sequence>MQTNRTPLLPPHLAVNLATLDLEDDHHDGYGLFRETRIAIDTDAGRDGARLHWCLAHPKLAGGLVGTVAFGVVAGASGITFAATHDWLAAAAVFGLGNTLMGCAGSCILNYISRSNG</sequence>
<dbReference type="RefSeq" id="WP_150084005.1">
    <property type="nucleotide sequence ID" value="NZ_VWRN01000046.1"/>
</dbReference>
<dbReference type="EMBL" id="VWRN01000046">
    <property type="protein sequence ID" value="KAA6120183.1"/>
    <property type="molecule type" value="Genomic_DNA"/>
</dbReference>
<feature type="transmembrane region" description="Helical" evidence="1">
    <location>
        <begin position="87"/>
        <end position="112"/>
    </location>
</feature>
<name>A0A5M8AA79_9BURK</name>
<comment type="caution">
    <text evidence="2">The sequence shown here is derived from an EMBL/GenBank/DDBJ whole genome shotgun (WGS) entry which is preliminary data.</text>
</comment>
<protein>
    <submittedName>
        <fullName evidence="2">Uncharacterized protein</fullName>
    </submittedName>
</protein>
<dbReference type="AlphaFoldDB" id="A0A5M8AA79"/>
<evidence type="ECO:0000313" key="2">
    <source>
        <dbReference type="EMBL" id="KAA6120183.1"/>
    </source>
</evidence>
<keyword evidence="1" id="KW-0472">Membrane</keyword>
<gene>
    <name evidence="2" type="ORF">F1599_17905</name>
</gene>
<organism evidence="2 3">
    <name type="scientific">Cupriavidus cauae</name>
    <dbReference type="NCBI Taxonomy" id="2608999"/>
    <lineage>
        <taxon>Bacteria</taxon>
        <taxon>Pseudomonadati</taxon>
        <taxon>Pseudomonadota</taxon>
        <taxon>Betaproteobacteria</taxon>
        <taxon>Burkholderiales</taxon>
        <taxon>Burkholderiaceae</taxon>
        <taxon>Cupriavidus</taxon>
    </lineage>
</organism>
<dbReference type="Proteomes" id="UP000324324">
    <property type="component" value="Unassembled WGS sequence"/>
</dbReference>
<feature type="transmembrane region" description="Helical" evidence="1">
    <location>
        <begin position="60"/>
        <end position="81"/>
    </location>
</feature>
<reference evidence="2 3" key="1">
    <citation type="submission" date="2019-09" db="EMBL/GenBank/DDBJ databases">
        <title>Isolation of a novel species in the genus Cupriavidus from patients with sepsis using whole genome sequencing.</title>
        <authorList>
            <person name="Kweon O.J."/>
            <person name="Lee M.-K."/>
        </authorList>
    </citation>
    <scope>NUCLEOTIDE SEQUENCE [LARGE SCALE GENOMIC DNA]</scope>
    <source>
        <strain evidence="2 3">MKL-01</strain>
    </source>
</reference>
<accession>A0A5M8AA79</accession>
<evidence type="ECO:0000256" key="1">
    <source>
        <dbReference type="SAM" id="Phobius"/>
    </source>
</evidence>